<feature type="region of interest" description="Disordered" evidence="1">
    <location>
        <begin position="1"/>
        <end position="24"/>
    </location>
</feature>
<dbReference type="PANTHER" id="PTHR16160:SF13">
    <property type="entry name" value="FERMITIN 2-RELATED"/>
    <property type="match status" value="1"/>
</dbReference>
<sequence>MLQVKLQANQPQPTIDNNGSLPSPVEDDIDAALNNLQTTLEGSSLNTFSNDITQVPELKDQLRFLKDLHLYMYKSREEMMHGQNAVFNINLKGCEVTPDVNISQNKYVIKLEVPSSDGMSEMYIRCDEETQYARWMACCRLAAKGRSLADSSYESEKQTILDFLNLQKASRGTSYKPKQPGYSS</sequence>
<evidence type="ECO:0000313" key="4">
    <source>
        <dbReference type="Proteomes" id="UP001162156"/>
    </source>
</evidence>
<dbReference type="Proteomes" id="UP001162156">
    <property type="component" value="Unassembled WGS sequence"/>
</dbReference>
<dbReference type="InterPro" id="IPR001849">
    <property type="entry name" value="PH_domain"/>
</dbReference>
<dbReference type="Gene3D" id="2.30.29.30">
    <property type="entry name" value="Pleckstrin-homology domain (PH domain)/Phosphotyrosine-binding domain (PTB)"/>
    <property type="match status" value="1"/>
</dbReference>
<protein>
    <recommendedName>
        <fullName evidence="2">PH domain-containing protein</fullName>
    </recommendedName>
</protein>
<dbReference type="InterPro" id="IPR037843">
    <property type="entry name" value="Kindlin/fermitin"/>
</dbReference>
<evidence type="ECO:0000313" key="3">
    <source>
        <dbReference type="EMBL" id="KAJ8966125.1"/>
    </source>
</evidence>
<feature type="compositionally biased region" description="Polar residues" evidence="1">
    <location>
        <begin position="1"/>
        <end position="21"/>
    </location>
</feature>
<name>A0AAV8ZP14_9CUCU</name>
<organism evidence="3 4">
    <name type="scientific">Rhamnusium bicolor</name>
    <dbReference type="NCBI Taxonomy" id="1586634"/>
    <lineage>
        <taxon>Eukaryota</taxon>
        <taxon>Metazoa</taxon>
        <taxon>Ecdysozoa</taxon>
        <taxon>Arthropoda</taxon>
        <taxon>Hexapoda</taxon>
        <taxon>Insecta</taxon>
        <taxon>Pterygota</taxon>
        <taxon>Neoptera</taxon>
        <taxon>Endopterygota</taxon>
        <taxon>Coleoptera</taxon>
        <taxon>Polyphaga</taxon>
        <taxon>Cucujiformia</taxon>
        <taxon>Chrysomeloidea</taxon>
        <taxon>Cerambycidae</taxon>
        <taxon>Lepturinae</taxon>
        <taxon>Rhagiini</taxon>
        <taxon>Rhamnusium</taxon>
    </lineage>
</organism>
<dbReference type="Pfam" id="PF00169">
    <property type="entry name" value="PH"/>
    <property type="match status" value="1"/>
</dbReference>
<evidence type="ECO:0000259" key="2">
    <source>
        <dbReference type="Pfam" id="PF00169"/>
    </source>
</evidence>
<dbReference type="GO" id="GO:0007229">
    <property type="term" value="P:integrin-mediated signaling pathway"/>
    <property type="evidence" value="ECO:0007669"/>
    <property type="project" value="InterPro"/>
</dbReference>
<dbReference type="EMBL" id="JANEYF010001071">
    <property type="protein sequence ID" value="KAJ8966125.1"/>
    <property type="molecule type" value="Genomic_DNA"/>
</dbReference>
<reference evidence="3" key="1">
    <citation type="journal article" date="2023" name="Insect Mol. Biol.">
        <title>Genome sequencing provides insights into the evolution of gene families encoding plant cell wall-degrading enzymes in longhorned beetles.</title>
        <authorList>
            <person name="Shin N.R."/>
            <person name="Okamura Y."/>
            <person name="Kirsch R."/>
            <person name="Pauchet Y."/>
        </authorList>
    </citation>
    <scope>NUCLEOTIDE SEQUENCE</scope>
    <source>
        <strain evidence="3">RBIC_L_NR</strain>
    </source>
</reference>
<dbReference type="GO" id="GO:0007160">
    <property type="term" value="P:cell-matrix adhesion"/>
    <property type="evidence" value="ECO:0007669"/>
    <property type="project" value="TreeGrafter"/>
</dbReference>
<dbReference type="InterPro" id="IPR011993">
    <property type="entry name" value="PH-like_dom_sf"/>
</dbReference>
<gene>
    <name evidence="3" type="ORF">NQ314_003732</name>
</gene>
<dbReference type="SUPFAM" id="SSF50729">
    <property type="entry name" value="PH domain-like"/>
    <property type="match status" value="1"/>
</dbReference>
<feature type="domain" description="PH" evidence="2">
    <location>
        <begin position="58"/>
        <end position="142"/>
    </location>
</feature>
<comment type="caution">
    <text evidence="3">The sequence shown here is derived from an EMBL/GenBank/DDBJ whole genome shotgun (WGS) entry which is preliminary data.</text>
</comment>
<evidence type="ECO:0000256" key="1">
    <source>
        <dbReference type="SAM" id="MobiDB-lite"/>
    </source>
</evidence>
<accession>A0AAV8ZP14</accession>
<dbReference type="AlphaFoldDB" id="A0AAV8ZP14"/>
<proteinExistence type="predicted"/>
<dbReference type="PANTHER" id="PTHR16160">
    <property type="entry name" value="FERMITIN 2-RELATED"/>
    <property type="match status" value="1"/>
</dbReference>
<dbReference type="GO" id="GO:0005178">
    <property type="term" value="F:integrin binding"/>
    <property type="evidence" value="ECO:0007669"/>
    <property type="project" value="TreeGrafter"/>
</dbReference>
<keyword evidence="4" id="KW-1185">Reference proteome</keyword>
<dbReference type="GO" id="GO:0030055">
    <property type="term" value="C:cell-substrate junction"/>
    <property type="evidence" value="ECO:0007669"/>
    <property type="project" value="TreeGrafter"/>
</dbReference>